<sequence>MHCRAASIARNATSVDRFEPTMASSFPVGACVVLQNLVGAAQYNDKNGIVKSKLSGNGRQEVYVFGVNKSMAIKPTNMRYLPRELSSLSVPEMKGVLAASGSSTEDELSGMEKDILKGMVSEVTTSPEELAKLIAKANEPASDIPTPRSNKSAAQPSPPNINSSQLRQGAERMSSMTPDQLRQQAATMRAMGAATLRATNPAMAALTDEQINMSISQMEAMANNPQMMKMAMDQMKNMSESDLDAAVKQDLAAKRSSPSSSSNNNVATANATYSDVTSPTAVPAANTSVPDISPDQFKTASQQMASMSPDQLKQQATMLRGMSKETLRRTNPFMAKMSDAEIEMAIQQMESMASNPDMLKMAGEQLKNMSPEQFEQMKKMAGGAGGGAAGMMGSSAGNNATASAATDAPAGGFPTDPSQMMETLLSNPDQLNSMVKMMKQNPDMMKQMIAAQFGGGSEGQGGDTAKVEQMEKAIDQFAQMDDKQLERYLKVANTAQTVTKPVLNAFKATKNVLGVSAKTLIVLINIVFAVGAYTLYKWLKSRGAVEDSLIDPLVQEMPEVIGGDDEF</sequence>
<dbReference type="PANTHER" id="PTHR48313:SF1">
    <property type="entry name" value="OUTER ENVELOPE PROTEIN 61"/>
    <property type="match status" value="1"/>
</dbReference>
<keyword evidence="4" id="KW-1185">Reference proteome</keyword>
<gene>
    <name evidence="3" type="ORF">QTG54_013709</name>
</gene>
<evidence type="ECO:0000313" key="4">
    <source>
        <dbReference type="Proteomes" id="UP001224775"/>
    </source>
</evidence>
<feature type="compositionally biased region" description="Polar residues" evidence="1">
    <location>
        <begin position="272"/>
        <end position="313"/>
    </location>
</feature>
<feature type="compositionally biased region" description="Polar residues" evidence="1">
    <location>
        <begin position="174"/>
        <end position="186"/>
    </location>
</feature>
<evidence type="ECO:0000313" key="3">
    <source>
        <dbReference type="EMBL" id="KAK1735546.1"/>
    </source>
</evidence>
<accession>A0AAD8XX72</accession>
<protein>
    <recommendedName>
        <fullName evidence="5">STI1 domain-containing protein</fullName>
    </recommendedName>
</protein>
<feature type="region of interest" description="Disordered" evidence="1">
    <location>
        <begin position="397"/>
        <end position="417"/>
    </location>
</feature>
<keyword evidence="2" id="KW-0812">Transmembrane</keyword>
<evidence type="ECO:0000256" key="1">
    <source>
        <dbReference type="SAM" id="MobiDB-lite"/>
    </source>
</evidence>
<feature type="region of interest" description="Disordered" evidence="1">
    <location>
        <begin position="138"/>
        <end position="189"/>
    </location>
</feature>
<dbReference type="AlphaFoldDB" id="A0AAD8XX72"/>
<dbReference type="Proteomes" id="UP001224775">
    <property type="component" value="Unassembled WGS sequence"/>
</dbReference>
<keyword evidence="2" id="KW-1133">Transmembrane helix</keyword>
<feature type="compositionally biased region" description="Low complexity" evidence="1">
    <location>
        <begin position="254"/>
        <end position="271"/>
    </location>
</feature>
<comment type="caution">
    <text evidence="3">The sequence shown here is derived from an EMBL/GenBank/DDBJ whole genome shotgun (WGS) entry which is preliminary data.</text>
</comment>
<evidence type="ECO:0000256" key="2">
    <source>
        <dbReference type="SAM" id="Phobius"/>
    </source>
</evidence>
<reference evidence="3" key="1">
    <citation type="submission" date="2023-06" db="EMBL/GenBank/DDBJ databases">
        <title>Survivors Of The Sea: Transcriptome response of Skeletonema marinoi to long-term dormancy.</title>
        <authorList>
            <person name="Pinder M.I.M."/>
            <person name="Kourtchenko O."/>
            <person name="Robertson E.K."/>
            <person name="Larsson T."/>
            <person name="Maumus F."/>
            <person name="Osuna-Cruz C.M."/>
            <person name="Vancaester E."/>
            <person name="Stenow R."/>
            <person name="Vandepoele K."/>
            <person name="Ploug H."/>
            <person name="Bruchert V."/>
            <person name="Godhe A."/>
            <person name="Topel M."/>
        </authorList>
    </citation>
    <scope>NUCLEOTIDE SEQUENCE</scope>
    <source>
        <strain evidence="3">R05AC</strain>
    </source>
</reference>
<feature type="compositionally biased region" description="Low complexity" evidence="1">
    <location>
        <begin position="397"/>
        <end position="412"/>
    </location>
</feature>
<keyword evidence="2" id="KW-0472">Membrane</keyword>
<evidence type="ECO:0008006" key="5">
    <source>
        <dbReference type="Google" id="ProtNLM"/>
    </source>
</evidence>
<dbReference type="EMBL" id="JATAAI010000033">
    <property type="protein sequence ID" value="KAK1735546.1"/>
    <property type="molecule type" value="Genomic_DNA"/>
</dbReference>
<feature type="compositionally biased region" description="Polar residues" evidence="1">
    <location>
        <begin position="147"/>
        <end position="167"/>
    </location>
</feature>
<name>A0AAD8XX72_9STRA</name>
<organism evidence="3 4">
    <name type="scientific">Skeletonema marinoi</name>
    <dbReference type="NCBI Taxonomy" id="267567"/>
    <lineage>
        <taxon>Eukaryota</taxon>
        <taxon>Sar</taxon>
        <taxon>Stramenopiles</taxon>
        <taxon>Ochrophyta</taxon>
        <taxon>Bacillariophyta</taxon>
        <taxon>Coscinodiscophyceae</taxon>
        <taxon>Thalassiosirophycidae</taxon>
        <taxon>Thalassiosirales</taxon>
        <taxon>Skeletonemataceae</taxon>
        <taxon>Skeletonema</taxon>
        <taxon>Skeletonema marinoi-dohrnii complex</taxon>
    </lineage>
</organism>
<feature type="transmembrane region" description="Helical" evidence="2">
    <location>
        <begin position="520"/>
        <end position="539"/>
    </location>
</feature>
<dbReference type="PANTHER" id="PTHR48313">
    <property type="entry name" value="TPR_REGION DOMAIN-CONTAINING PROTEIN"/>
    <property type="match status" value="1"/>
</dbReference>
<feature type="region of interest" description="Disordered" evidence="1">
    <location>
        <begin position="240"/>
        <end position="313"/>
    </location>
</feature>
<proteinExistence type="predicted"/>